<evidence type="ECO:0000313" key="4">
    <source>
        <dbReference type="Proteomes" id="UP001604282"/>
    </source>
</evidence>
<gene>
    <name evidence="3" type="ORF">ACGFYS_28490</name>
</gene>
<sequence>MPRTFVRRAAVLAATLGLAAAASSTTAGASTTASYIGDGYPNNTHGVWCVQEIVNNWYEGWGPGSPRIAEDGIWGPRTKQALQQFQEAFGVKPDGVVGPQTGHRLLTSDPADPYQGRNGYCYGYLPTPAGF</sequence>
<organism evidence="3 4">
    <name type="scientific">Streptomyces omiyaensis</name>
    <dbReference type="NCBI Taxonomy" id="68247"/>
    <lineage>
        <taxon>Bacteria</taxon>
        <taxon>Bacillati</taxon>
        <taxon>Actinomycetota</taxon>
        <taxon>Actinomycetes</taxon>
        <taxon>Kitasatosporales</taxon>
        <taxon>Streptomycetaceae</taxon>
        <taxon>Streptomyces</taxon>
    </lineage>
</organism>
<dbReference type="SUPFAM" id="SSF47090">
    <property type="entry name" value="PGBD-like"/>
    <property type="match status" value="1"/>
</dbReference>
<evidence type="ECO:0000256" key="1">
    <source>
        <dbReference type="SAM" id="SignalP"/>
    </source>
</evidence>
<proteinExistence type="predicted"/>
<dbReference type="RefSeq" id="WP_392080215.1">
    <property type="nucleotide sequence ID" value="NZ_JBIBVA010000004.1"/>
</dbReference>
<dbReference type="Pfam" id="PF01471">
    <property type="entry name" value="PG_binding_1"/>
    <property type="match status" value="1"/>
</dbReference>
<dbReference type="InterPro" id="IPR036366">
    <property type="entry name" value="PGBDSf"/>
</dbReference>
<dbReference type="EMBL" id="JBICZW010000023">
    <property type="protein sequence ID" value="MFG3192874.1"/>
    <property type="molecule type" value="Genomic_DNA"/>
</dbReference>
<dbReference type="InterPro" id="IPR036365">
    <property type="entry name" value="PGBD-like_sf"/>
</dbReference>
<reference evidence="3 4" key="1">
    <citation type="submission" date="2024-10" db="EMBL/GenBank/DDBJ databases">
        <title>The Natural Products Discovery Center: Release of the First 8490 Sequenced Strains for Exploring Actinobacteria Biosynthetic Diversity.</title>
        <authorList>
            <person name="Kalkreuter E."/>
            <person name="Kautsar S.A."/>
            <person name="Yang D."/>
            <person name="Bader C.D."/>
            <person name="Teijaro C.N."/>
            <person name="Fluegel L."/>
            <person name="Davis C.M."/>
            <person name="Simpson J.R."/>
            <person name="Lauterbach L."/>
            <person name="Steele A.D."/>
            <person name="Gui C."/>
            <person name="Meng S."/>
            <person name="Li G."/>
            <person name="Viehrig K."/>
            <person name="Ye F."/>
            <person name="Su P."/>
            <person name="Kiefer A.F."/>
            <person name="Nichols A."/>
            <person name="Cepeda A.J."/>
            <person name="Yan W."/>
            <person name="Fan B."/>
            <person name="Jiang Y."/>
            <person name="Adhikari A."/>
            <person name="Zheng C.-J."/>
            <person name="Schuster L."/>
            <person name="Cowan T.M."/>
            <person name="Smanski M.J."/>
            <person name="Chevrette M.G."/>
            <person name="De Carvalho L.P.S."/>
            <person name="Shen B."/>
        </authorList>
    </citation>
    <scope>NUCLEOTIDE SEQUENCE [LARGE SCALE GENOMIC DNA]</scope>
    <source>
        <strain evidence="3 4">NPDC048229</strain>
    </source>
</reference>
<feature type="chain" id="PRO_5047267211" evidence="1">
    <location>
        <begin position="30"/>
        <end position="131"/>
    </location>
</feature>
<dbReference type="Gene3D" id="1.10.101.10">
    <property type="entry name" value="PGBD-like superfamily/PGBD"/>
    <property type="match status" value="1"/>
</dbReference>
<dbReference type="InterPro" id="IPR002477">
    <property type="entry name" value="Peptidoglycan-bd-like"/>
</dbReference>
<feature type="domain" description="Peptidoglycan binding-like" evidence="2">
    <location>
        <begin position="68"/>
        <end position="101"/>
    </location>
</feature>
<name>A0ABW7BZD5_9ACTN</name>
<feature type="signal peptide" evidence="1">
    <location>
        <begin position="1"/>
        <end position="29"/>
    </location>
</feature>
<comment type="caution">
    <text evidence="3">The sequence shown here is derived from an EMBL/GenBank/DDBJ whole genome shotgun (WGS) entry which is preliminary data.</text>
</comment>
<dbReference type="Proteomes" id="UP001604282">
    <property type="component" value="Unassembled WGS sequence"/>
</dbReference>
<keyword evidence="4" id="KW-1185">Reference proteome</keyword>
<protein>
    <submittedName>
        <fullName evidence="3">Peptidoglycan-binding protein</fullName>
    </submittedName>
</protein>
<evidence type="ECO:0000313" key="3">
    <source>
        <dbReference type="EMBL" id="MFG3192874.1"/>
    </source>
</evidence>
<keyword evidence="1" id="KW-0732">Signal</keyword>
<evidence type="ECO:0000259" key="2">
    <source>
        <dbReference type="Pfam" id="PF01471"/>
    </source>
</evidence>
<accession>A0ABW7BZD5</accession>